<dbReference type="InterPro" id="IPR001842">
    <property type="entry name" value="Peptidase_M36"/>
</dbReference>
<feature type="active site" evidence="11">
    <location>
        <position position="322"/>
    </location>
</feature>
<keyword evidence="8 12" id="KW-0862">Zinc</keyword>
<accession>A0A9P6FQ35</accession>
<keyword evidence="9 13" id="KW-0482">Metalloprotease</keyword>
<dbReference type="GO" id="GO:0005615">
    <property type="term" value="C:extracellular space"/>
    <property type="evidence" value="ECO:0007669"/>
    <property type="project" value="InterPro"/>
</dbReference>
<feature type="binding site" evidence="12">
    <location>
        <position position="351"/>
    </location>
    <ligand>
        <name>Zn(2+)</name>
        <dbReference type="ChEBI" id="CHEBI:29105"/>
        <note>catalytic</note>
    </ligand>
</feature>
<dbReference type="Proteomes" id="UP000780801">
    <property type="component" value="Unassembled WGS sequence"/>
</dbReference>
<keyword evidence="5 12" id="KW-0479">Metal-binding</keyword>
<keyword evidence="16" id="KW-1185">Reference proteome</keyword>
<protein>
    <recommendedName>
        <fullName evidence="13">Extracellular metalloproteinase</fullName>
        <ecNumber evidence="13">3.4.24.-</ecNumber>
    </recommendedName>
    <alternativeName>
        <fullName evidence="13">Fungalysin</fullName>
    </alternativeName>
</protein>
<evidence type="ECO:0000256" key="12">
    <source>
        <dbReference type="PIRSR" id="PIRSR601842-2"/>
    </source>
</evidence>
<evidence type="ECO:0000256" key="2">
    <source>
        <dbReference type="ARBA" id="ARBA00006006"/>
    </source>
</evidence>
<evidence type="ECO:0000256" key="5">
    <source>
        <dbReference type="ARBA" id="ARBA00022723"/>
    </source>
</evidence>
<comment type="caution">
    <text evidence="15">The sequence shown here is derived from an EMBL/GenBank/DDBJ whole genome shotgun (WGS) entry which is preliminary data.</text>
</comment>
<evidence type="ECO:0000313" key="15">
    <source>
        <dbReference type="EMBL" id="KAF9579136.1"/>
    </source>
</evidence>
<dbReference type="EMBL" id="JAABOA010003011">
    <property type="protein sequence ID" value="KAF9579136.1"/>
    <property type="molecule type" value="Genomic_DNA"/>
</dbReference>
<name>A0A9P6FQ35_9FUNG</name>
<feature type="domain" description="FTP" evidence="14">
    <location>
        <begin position="82"/>
        <end position="123"/>
    </location>
</feature>
<evidence type="ECO:0000256" key="7">
    <source>
        <dbReference type="ARBA" id="ARBA00022801"/>
    </source>
</evidence>
<evidence type="ECO:0000256" key="8">
    <source>
        <dbReference type="ARBA" id="ARBA00022833"/>
    </source>
</evidence>
<keyword evidence="6 13" id="KW-0732">Signal</keyword>
<dbReference type="OrthoDB" id="3227768at2759"/>
<keyword evidence="10 13" id="KW-0865">Zymogen</keyword>
<evidence type="ECO:0000256" key="13">
    <source>
        <dbReference type="RuleBase" id="RU364017"/>
    </source>
</evidence>
<dbReference type="GO" id="GO:0008270">
    <property type="term" value="F:zinc ion binding"/>
    <property type="evidence" value="ECO:0007669"/>
    <property type="project" value="InterPro"/>
</dbReference>
<dbReference type="Pfam" id="PF07504">
    <property type="entry name" value="FTP"/>
    <property type="match status" value="1"/>
</dbReference>
<feature type="binding site" evidence="12">
    <location>
        <position position="325"/>
    </location>
    <ligand>
        <name>Zn(2+)</name>
        <dbReference type="ChEBI" id="CHEBI:29105"/>
        <note>catalytic</note>
    </ligand>
</feature>
<evidence type="ECO:0000256" key="10">
    <source>
        <dbReference type="ARBA" id="ARBA00023145"/>
    </source>
</evidence>
<evidence type="ECO:0000259" key="14">
    <source>
        <dbReference type="Pfam" id="PF07504"/>
    </source>
</evidence>
<comment type="similarity">
    <text evidence="2 13">Belongs to the peptidase M36 family.</text>
</comment>
<gene>
    <name evidence="15" type="primary">MEP5_2</name>
    <name evidence="15" type="ORF">BGW38_004736</name>
</gene>
<keyword evidence="7 13" id="KW-0378">Hydrolase</keyword>
<dbReference type="SUPFAM" id="SSF55486">
    <property type="entry name" value="Metalloproteases ('zincins'), catalytic domain"/>
    <property type="match status" value="1"/>
</dbReference>
<feature type="binding site" evidence="12">
    <location>
        <position position="321"/>
    </location>
    <ligand>
        <name>Zn(2+)</name>
        <dbReference type="ChEBI" id="CHEBI:29105"/>
        <note>catalytic</note>
    </ligand>
</feature>
<dbReference type="PANTHER" id="PTHR33478">
    <property type="entry name" value="EXTRACELLULAR METALLOPROTEINASE MEP"/>
    <property type="match status" value="1"/>
</dbReference>
<proteinExistence type="inferred from homology"/>
<keyword evidence="4 13" id="KW-0645">Protease</keyword>
<sequence>MKVFAILTVAVATALMLLTIPSAATPRARIQPFGPTVGHAQFLVNPLHVSERAHPVNYNGSAPDAKTIGIEYAEKYLLHGSEYRIQSSYTSPHNSVTHLYLRQLVDGLEVLNGDININVDVDGIRDDPVSDPVIGSSDSISPQNALLSFAQYLNIEILHPENMTLISTPSLDPSQPDHSLTNCPLASDGNVPFGIAYLQTDDGSSLEPVYDFKIDMKGMDNWFHAQIHAESGKVLRVLDWVSDAVYNVYPVGTNDPSDGDRQLVVNPEDIATASPQGWVRAPTQGNNSGYVSSGNNVMRMYIWDLTSVARDGDLDNGIIIHEYAHGISNRLTGGPANVGCLPWGEAGGMGEGWGDFFATMLRQRPEHNYDSVFKMGDYVNDGAGIRRFPYSTSMTINTETYQSLDGSAYWGVHAKGAVWANILYEVYRNLETVLPFSSEWQVDDKT</sequence>
<dbReference type="Gene3D" id="3.10.170.10">
    <property type="match status" value="2"/>
</dbReference>
<dbReference type="AlphaFoldDB" id="A0A9P6FQ35"/>
<comment type="cofactor">
    <cofactor evidence="12">
        <name>Zn(2+)</name>
        <dbReference type="ChEBI" id="CHEBI:29105"/>
    </cofactor>
    <text evidence="12">Binds 1 zinc ion per subunit.</text>
</comment>
<dbReference type="GO" id="GO:0004222">
    <property type="term" value="F:metalloendopeptidase activity"/>
    <property type="evidence" value="ECO:0007669"/>
    <property type="project" value="InterPro"/>
</dbReference>
<organism evidence="15 16">
    <name type="scientific">Lunasporangiospora selenospora</name>
    <dbReference type="NCBI Taxonomy" id="979761"/>
    <lineage>
        <taxon>Eukaryota</taxon>
        <taxon>Fungi</taxon>
        <taxon>Fungi incertae sedis</taxon>
        <taxon>Mucoromycota</taxon>
        <taxon>Mortierellomycotina</taxon>
        <taxon>Mortierellomycetes</taxon>
        <taxon>Mortierellales</taxon>
        <taxon>Mortierellaceae</taxon>
        <taxon>Lunasporangiospora</taxon>
    </lineage>
</organism>
<feature type="signal peptide" evidence="13">
    <location>
        <begin position="1"/>
        <end position="24"/>
    </location>
</feature>
<comment type="subcellular location">
    <subcellularLocation>
        <location evidence="1 13">Secreted</location>
    </subcellularLocation>
</comment>
<dbReference type="GO" id="GO:0006508">
    <property type="term" value="P:proteolysis"/>
    <property type="evidence" value="ECO:0007669"/>
    <property type="project" value="UniProtKB-KW"/>
</dbReference>
<keyword evidence="3 13" id="KW-0964">Secreted</keyword>
<evidence type="ECO:0000256" key="4">
    <source>
        <dbReference type="ARBA" id="ARBA00022670"/>
    </source>
</evidence>
<evidence type="ECO:0000313" key="16">
    <source>
        <dbReference type="Proteomes" id="UP000780801"/>
    </source>
</evidence>
<evidence type="ECO:0000256" key="9">
    <source>
        <dbReference type="ARBA" id="ARBA00023049"/>
    </source>
</evidence>
<feature type="chain" id="PRO_5040547123" description="Extracellular metalloproteinase" evidence="13">
    <location>
        <begin position="25"/>
        <end position="446"/>
    </location>
</feature>
<evidence type="ECO:0000256" key="1">
    <source>
        <dbReference type="ARBA" id="ARBA00004613"/>
    </source>
</evidence>
<dbReference type="InterPro" id="IPR027268">
    <property type="entry name" value="Peptidase_M4/M1_CTD_sf"/>
</dbReference>
<feature type="non-terminal residue" evidence="15">
    <location>
        <position position="1"/>
    </location>
</feature>
<reference evidence="15" key="1">
    <citation type="journal article" date="2020" name="Fungal Divers.">
        <title>Resolving the Mortierellaceae phylogeny through synthesis of multi-gene phylogenetics and phylogenomics.</title>
        <authorList>
            <person name="Vandepol N."/>
            <person name="Liber J."/>
            <person name="Desiro A."/>
            <person name="Na H."/>
            <person name="Kennedy M."/>
            <person name="Barry K."/>
            <person name="Grigoriev I.V."/>
            <person name="Miller A.N."/>
            <person name="O'Donnell K."/>
            <person name="Stajich J.E."/>
            <person name="Bonito G."/>
        </authorList>
    </citation>
    <scope>NUCLEOTIDE SEQUENCE</scope>
    <source>
        <strain evidence="15">KOD1015</strain>
    </source>
</reference>
<dbReference type="Pfam" id="PF02128">
    <property type="entry name" value="Peptidase_M36"/>
    <property type="match status" value="1"/>
</dbReference>
<evidence type="ECO:0000256" key="11">
    <source>
        <dbReference type="PIRSR" id="PIRSR601842-1"/>
    </source>
</evidence>
<evidence type="ECO:0000256" key="6">
    <source>
        <dbReference type="ARBA" id="ARBA00022729"/>
    </source>
</evidence>
<dbReference type="Gene3D" id="1.10.390.10">
    <property type="entry name" value="Neutral Protease Domain 2"/>
    <property type="match status" value="1"/>
</dbReference>
<evidence type="ECO:0000256" key="3">
    <source>
        <dbReference type="ARBA" id="ARBA00022525"/>
    </source>
</evidence>
<dbReference type="PANTHER" id="PTHR33478:SF1">
    <property type="entry name" value="EXTRACELLULAR METALLOPROTEINASE MEP"/>
    <property type="match status" value="1"/>
</dbReference>
<dbReference type="EC" id="3.4.24.-" evidence="13"/>
<dbReference type="InterPro" id="IPR011096">
    <property type="entry name" value="FTP_domain"/>
</dbReference>
<dbReference type="InterPro" id="IPR050371">
    <property type="entry name" value="Fungal_virulence_M36"/>
</dbReference>